<evidence type="ECO:0000313" key="2">
    <source>
        <dbReference type="EMBL" id="AYV85587.1"/>
    </source>
</evidence>
<dbReference type="EMBL" id="MK072460">
    <property type="protein sequence ID" value="AYV85587.1"/>
    <property type="molecule type" value="Genomic_DNA"/>
</dbReference>
<keyword evidence="1" id="KW-1133">Transmembrane helix</keyword>
<sequence length="97" mass="11580">MNYAHTLKNIYHSLYPWQYVTVRINEDDCADFQLSTNWSFLYTFGLRFLFPITYFYISGPDNKIHDLMKELDAMGILCQRSPYCHLKIFLPVTDNKN</sequence>
<gene>
    <name evidence="2" type="ORF">Satyrvirus24_11</name>
</gene>
<keyword evidence="1" id="KW-0812">Transmembrane</keyword>
<evidence type="ECO:0000256" key="1">
    <source>
        <dbReference type="SAM" id="Phobius"/>
    </source>
</evidence>
<accession>A0A3G5AEJ3</accession>
<name>A0A3G5AEJ3_9VIRU</name>
<reference evidence="2" key="1">
    <citation type="submission" date="2018-10" db="EMBL/GenBank/DDBJ databases">
        <title>Hidden diversity of soil giant viruses.</title>
        <authorList>
            <person name="Schulz F."/>
            <person name="Alteio L."/>
            <person name="Goudeau D."/>
            <person name="Ryan E.M."/>
            <person name="Malmstrom R.R."/>
            <person name="Blanchard J."/>
            <person name="Woyke T."/>
        </authorList>
    </citation>
    <scope>NUCLEOTIDE SEQUENCE</scope>
    <source>
        <strain evidence="2">SAV1</strain>
    </source>
</reference>
<organism evidence="2">
    <name type="scientific">Satyrvirus sp</name>
    <dbReference type="NCBI Taxonomy" id="2487771"/>
    <lineage>
        <taxon>Viruses</taxon>
        <taxon>Varidnaviria</taxon>
        <taxon>Bamfordvirae</taxon>
        <taxon>Nucleocytoviricota</taxon>
        <taxon>Megaviricetes</taxon>
        <taxon>Imitervirales</taxon>
        <taxon>Mimiviridae</taxon>
        <taxon>Megamimivirinae</taxon>
    </lineage>
</organism>
<keyword evidence="1" id="KW-0472">Membrane</keyword>
<protein>
    <submittedName>
        <fullName evidence="2">Uncharacterized protein</fullName>
    </submittedName>
</protein>
<feature type="transmembrane region" description="Helical" evidence="1">
    <location>
        <begin position="40"/>
        <end position="59"/>
    </location>
</feature>
<proteinExistence type="predicted"/>